<feature type="domain" description="Tyrosine specific protein phosphatases" evidence="7">
    <location>
        <begin position="110"/>
        <end position="173"/>
    </location>
</feature>
<dbReference type="SMART" id="SM00195">
    <property type="entry name" value="DSPc"/>
    <property type="match status" value="1"/>
</dbReference>
<keyword evidence="3" id="KW-0904">Protein phosphatase</keyword>
<dbReference type="SUPFAM" id="SSF52799">
    <property type="entry name" value="(Phosphotyrosine protein) phosphatases II"/>
    <property type="match status" value="1"/>
</dbReference>
<evidence type="ECO:0000313" key="9">
    <source>
        <dbReference type="EMBL" id="CAD8892807.1"/>
    </source>
</evidence>
<dbReference type="PANTHER" id="PTHR45948:SF2">
    <property type="entry name" value="DUAL SPECIFICITY PROTEIN PHOSPHATASE"/>
    <property type="match status" value="1"/>
</dbReference>
<comment type="catalytic activity">
    <reaction evidence="4">
        <text>O-phospho-L-seryl-[protein] + H2O = L-seryl-[protein] + phosphate</text>
        <dbReference type="Rhea" id="RHEA:20629"/>
        <dbReference type="Rhea" id="RHEA-COMP:9863"/>
        <dbReference type="Rhea" id="RHEA-COMP:11604"/>
        <dbReference type="ChEBI" id="CHEBI:15377"/>
        <dbReference type="ChEBI" id="CHEBI:29999"/>
        <dbReference type="ChEBI" id="CHEBI:43474"/>
        <dbReference type="ChEBI" id="CHEBI:83421"/>
        <dbReference type="EC" id="3.1.3.16"/>
    </reaction>
</comment>
<dbReference type="GO" id="GO:0005829">
    <property type="term" value="C:cytosol"/>
    <property type="evidence" value="ECO:0007669"/>
    <property type="project" value="TreeGrafter"/>
</dbReference>
<reference evidence="8" key="1">
    <citation type="submission" date="2021-01" db="EMBL/GenBank/DDBJ databases">
        <authorList>
            <person name="Corre E."/>
            <person name="Pelletier E."/>
            <person name="Niang G."/>
            <person name="Scheremetjew M."/>
            <person name="Finn R."/>
            <person name="Kale V."/>
            <person name="Holt S."/>
            <person name="Cochrane G."/>
            <person name="Meng A."/>
            <person name="Brown T."/>
            <person name="Cohen L."/>
        </authorList>
    </citation>
    <scope>NUCLEOTIDE SEQUENCE</scope>
    <source>
        <strain evidence="8">308</strain>
    </source>
</reference>
<proteinExistence type="inferred from homology"/>
<dbReference type="InterPro" id="IPR000387">
    <property type="entry name" value="Tyr_Pase_dom"/>
</dbReference>
<evidence type="ECO:0000256" key="5">
    <source>
        <dbReference type="ARBA" id="ARBA00048336"/>
    </source>
</evidence>
<dbReference type="PROSITE" id="PS50056">
    <property type="entry name" value="TYR_PHOSPHATASE_2"/>
    <property type="match status" value="1"/>
</dbReference>
<name>A0A6U5ISX2_9STRA</name>
<protein>
    <submittedName>
        <fullName evidence="8">Uncharacterized protein</fullName>
    </submittedName>
</protein>
<evidence type="ECO:0000256" key="4">
    <source>
        <dbReference type="ARBA" id="ARBA00047761"/>
    </source>
</evidence>
<evidence type="ECO:0000313" key="8">
    <source>
        <dbReference type="EMBL" id="CAD8892799.1"/>
    </source>
</evidence>
<dbReference type="InterPro" id="IPR020422">
    <property type="entry name" value="TYR_PHOSPHATASE_DUAL_dom"/>
</dbReference>
<dbReference type="InterPro" id="IPR029021">
    <property type="entry name" value="Prot-tyrosine_phosphatase-like"/>
</dbReference>
<dbReference type="CDD" id="cd14498">
    <property type="entry name" value="DSP"/>
    <property type="match status" value="1"/>
</dbReference>
<evidence type="ECO:0000259" key="6">
    <source>
        <dbReference type="PROSITE" id="PS50054"/>
    </source>
</evidence>
<dbReference type="AlphaFoldDB" id="A0A6U5ISX2"/>
<feature type="domain" description="Tyrosine-protein phosphatase" evidence="6">
    <location>
        <begin position="32"/>
        <end position="195"/>
    </location>
</feature>
<gene>
    <name evidence="8" type="ORF">CHYS00102_LOCUS20008</name>
    <name evidence="9" type="ORF">CHYS00102_LOCUS20016</name>
</gene>
<dbReference type="Pfam" id="PF00782">
    <property type="entry name" value="DSPc"/>
    <property type="match status" value="1"/>
</dbReference>
<evidence type="ECO:0000256" key="3">
    <source>
        <dbReference type="ARBA" id="ARBA00022912"/>
    </source>
</evidence>
<dbReference type="PROSITE" id="PS50054">
    <property type="entry name" value="TYR_PHOSPHATASE_DUAL"/>
    <property type="match status" value="1"/>
</dbReference>
<comment type="similarity">
    <text evidence="1">Belongs to the protein-tyrosine phosphatase family. Non-receptor class dual specificity subfamily.</text>
</comment>
<accession>A0A6U5ISX2</accession>
<dbReference type="GO" id="GO:0004725">
    <property type="term" value="F:protein tyrosine phosphatase activity"/>
    <property type="evidence" value="ECO:0007669"/>
    <property type="project" value="TreeGrafter"/>
</dbReference>
<sequence>MDTVADIDTPWAWLKATNNILINPPFQEPLSFPVQLTSRLFLSDMPSVRDVTKLNALGITHVLTTNKLWSAHDLERIRSRYDRVGIAHCAVSGEDEADYDMLGRHWEACREFIHRARRHQHGKVVVHCVAGQNRSALIAAAAMLTAGEEERNEDATGSVPSLLSVIRELKARRGIVLTNLGFQRQLCIFAAKEGRLGDRPEGYTDDPLPESNFLVQTARKLHVKDALDPFDSRSR</sequence>
<dbReference type="EMBL" id="HBFR01027681">
    <property type="protein sequence ID" value="CAD8892807.1"/>
    <property type="molecule type" value="Transcribed_RNA"/>
</dbReference>
<dbReference type="GO" id="GO:0004722">
    <property type="term" value="F:protein serine/threonine phosphatase activity"/>
    <property type="evidence" value="ECO:0007669"/>
    <property type="project" value="UniProtKB-EC"/>
</dbReference>
<dbReference type="EMBL" id="HBFR01027670">
    <property type="protein sequence ID" value="CAD8892799.1"/>
    <property type="molecule type" value="Transcribed_RNA"/>
</dbReference>
<dbReference type="PROSITE" id="PS00383">
    <property type="entry name" value="TYR_PHOSPHATASE_1"/>
    <property type="match status" value="1"/>
</dbReference>
<dbReference type="Gene3D" id="3.90.190.10">
    <property type="entry name" value="Protein tyrosine phosphatase superfamily"/>
    <property type="match status" value="1"/>
</dbReference>
<evidence type="ECO:0000259" key="7">
    <source>
        <dbReference type="PROSITE" id="PS50056"/>
    </source>
</evidence>
<dbReference type="InterPro" id="IPR016130">
    <property type="entry name" value="Tyr_Pase_AS"/>
</dbReference>
<evidence type="ECO:0000256" key="2">
    <source>
        <dbReference type="ARBA" id="ARBA00022801"/>
    </source>
</evidence>
<organism evidence="8">
    <name type="scientific">Corethron hystrix</name>
    <dbReference type="NCBI Taxonomy" id="216773"/>
    <lineage>
        <taxon>Eukaryota</taxon>
        <taxon>Sar</taxon>
        <taxon>Stramenopiles</taxon>
        <taxon>Ochrophyta</taxon>
        <taxon>Bacillariophyta</taxon>
        <taxon>Coscinodiscophyceae</taxon>
        <taxon>Corethrophycidae</taxon>
        <taxon>Corethrales</taxon>
        <taxon>Corethraceae</taxon>
        <taxon>Corethron</taxon>
    </lineage>
</organism>
<keyword evidence="2" id="KW-0378">Hydrolase</keyword>
<dbReference type="InterPro" id="IPR000340">
    <property type="entry name" value="Dual-sp_phosphatase_cat-dom"/>
</dbReference>
<evidence type="ECO:0000256" key="1">
    <source>
        <dbReference type="ARBA" id="ARBA00008601"/>
    </source>
</evidence>
<dbReference type="PANTHER" id="PTHR45948">
    <property type="entry name" value="DUAL SPECIFICITY PROTEIN PHOSPHATASE DDB_G0269404-RELATED"/>
    <property type="match status" value="1"/>
</dbReference>
<dbReference type="GO" id="GO:0007165">
    <property type="term" value="P:signal transduction"/>
    <property type="evidence" value="ECO:0007669"/>
    <property type="project" value="TreeGrafter"/>
</dbReference>
<comment type="catalytic activity">
    <reaction evidence="5">
        <text>O-phospho-L-threonyl-[protein] + H2O = L-threonyl-[protein] + phosphate</text>
        <dbReference type="Rhea" id="RHEA:47004"/>
        <dbReference type="Rhea" id="RHEA-COMP:11060"/>
        <dbReference type="Rhea" id="RHEA-COMP:11605"/>
        <dbReference type="ChEBI" id="CHEBI:15377"/>
        <dbReference type="ChEBI" id="CHEBI:30013"/>
        <dbReference type="ChEBI" id="CHEBI:43474"/>
        <dbReference type="ChEBI" id="CHEBI:61977"/>
        <dbReference type="EC" id="3.1.3.16"/>
    </reaction>
</comment>